<proteinExistence type="predicted"/>
<keyword evidence="2" id="KW-1185">Reference proteome</keyword>
<dbReference type="Proteomes" id="UP000467840">
    <property type="component" value="Chromosome 7"/>
</dbReference>
<reference evidence="1 2" key="1">
    <citation type="journal article" date="2020" name="Mol. Plant">
        <title>The Chromosome-Based Rubber Tree Genome Provides New Insights into Spurge Genome Evolution and Rubber Biosynthesis.</title>
        <authorList>
            <person name="Liu J."/>
            <person name="Shi C."/>
            <person name="Shi C.C."/>
            <person name="Li W."/>
            <person name="Zhang Q.J."/>
            <person name="Zhang Y."/>
            <person name="Li K."/>
            <person name="Lu H.F."/>
            <person name="Shi C."/>
            <person name="Zhu S.T."/>
            <person name="Xiao Z.Y."/>
            <person name="Nan H."/>
            <person name="Yue Y."/>
            <person name="Zhu X.G."/>
            <person name="Wu Y."/>
            <person name="Hong X.N."/>
            <person name="Fan G.Y."/>
            <person name="Tong Y."/>
            <person name="Zhang D."/>
            <person name="Mao C.L."/>
            <person name="Liu Y.L."/>
            <person name="Hao S.J."/>
            <person name="Liu W.Q."/>
            <person name="Lv M.Q."/>
            <person name="Zhang H.B."/>
            <person name="Liu Y."/>
            <person name="Hu-Tang G.R."/>
            <person name="Wang J.P."/>
            <person name="Wang J.H."/>
            <person name="Sun Y.H."/>
            <person name="Ni S.B."/>
            <person name="Chen W.B."/>
            <person name="Zhang X.C."/>
            <person name="Jiao Y.N."/>
            <person name="Eichler E.E."/>
            <person name="Li G.H."/>
            <person name="Liu X."/>
            <person name="Gao L.Z."/>
        </authorList>
    </citation>
    <scope>NUCLEOTIDE SEQUENCE [LARGE SCALE GENOMIC DNA]</scope>
    <source>
        <strain evidence="2">cv. GT1</strain>
        <tissue evidence="1">Leaf</tissue>
    </source>
</reference>
<dbReference type="EMBL" id="JAAGAX010000013">
    <property type="protein sequence ID" value="KAF2294250.1"/>
    <property type="molecule type" value="Genomic_DNA"/>
</dbReference>
<accession>A0A6A6KYW7</accession>
<name>A0A6A6KYW7_HEVBR</name>
<dbReference type="AlphaFoldDB" id="A0A6A6KYW7"/>
<comment type="caution">
    <text evidence="1">The sequence shown here is derived from an EMBL/GenBank/DDBJ whole genome shotgun (WGS) entry which is preliminary data.</text>
</comment>
<protein>
    <submittedName>
        <fullName evidence="1">Uncharacterized protein</fullName>
    </submittedName>
</protein>
<evidence type="ECO:0000313" key="2">
    <source>
        <dbReference type="Proteomes" id="UP000467840"/>
    </source>
</evidence>
<gene>
    <name evidence="1" type="ORF">GH714_008595</name>
</gene>
<sequence>MYLSARELLKLLDYVARLPNNTTDAGGVAEEAKGGVTWRDRKGGGGGLDLLLEGPLTEVGSGIVVYCIVYEMLLQAEP</sequence>
<evidence type="ECO:0000313" key="1">
    <source>
        <dbReference type="EMBL" id="KAF2294250.1"/>
    </source>
</evidence>
<organism evidence="1 2">
    <name type="scientific">Hevea brasiliensis</name>
    <name type="common">Para rubber tree</name>
    <name type="synonym">Siphonia brasiliensis</name>
    <dbReference type="NCBI Taxonomy" id="3981"/>
    <lineage>
        <taxon>Eukaryota</taxon>
        <taxon>Viridiplantae</taxon>
        <taxon>Streptophyta</taxon>
        <taxon>Embryophyta</taxon>
        <taxon>Tracheophyta</taxon>
        <taxon>Spermatophyta</taxon>
        <taxon>Magnoliopsida</taxon>
        <taxon>eudicotyledons</taxon>
        <taxon>Gunneridae</taxon>
        <taxon>Pentapetalae</taxon>
        <taxon>rosids</taxon>
        <taxon>fabids</taxon>
        <taxon>Malpighiales</taxon>
        <taxon>Euphorbiaceae</taxon>
        <taxon>Crotonoideae</taxon>
        <taxon>Micrandreae</taxon>
        <taxon>Hevea</taxon>
    </lineage>
</organism>